<dbReference type="EMBL" id="JAOPEN010000002">
    <property type="protein sequence ID" value="KAJ4862864.1"/>
    <property type="molecule type" value="Genomic_DNA"/>
</dbReference>
<protein>
    <recommendedName>
        <fullName evidence="2">DUF3752 domain-containing protein</fullName>
    </recommendedName>
</protein>
<dbReference type="InterPro" id="IPR022226">
    <property type="entry name" value="DUF3752"/>
</dbReference>
<dbReference type="PANTHER" id="PTHR46370">
    <property type="entry name" value="GPALPP MOTIFS-CONTAINING PROTEIN 1"/>
    <property type="match status" value="1"/>
</dbReference>
<dbReference type="RefSeq" id="XP_056031920.1">
    <property type="nucleotide sequence ID" value="XM_056171028.1"/>
</dbReference>
<comment type="caution">
    <text evidence="3">The sequence shown here is derived from an EMBL/GenBank/DDBJ whole genome shotgun (WGS) entry which is preliminary data.</text>
</comment>
<accession>A0A9W9E986</accession>
<gene>
    <name evidence="3" type="ORF">T069G_03818</name>
</gene>
<feature type="compositionally biased region" description="Basic and acidic residues" evidence="1">
    <location>
        <begin position="256"/>
        <end position="266"/>
    </location>
</feature>
<dbReference type="AlphaFoldDB" id="A0A9W9E986"/>
<proteinExistence type="predicted"/>
<feature type="compositionally biased region" description="Basic and acidic residues" evidence="1">
    <location>
        <begin position="208"/>
        <end position="218"/>
    </location>
</feature>
<dbReference type="PANTHER" id="PTHR46370:SF1">
    <property type="entry name" value="GPALPP MOTIFS-CONTAINING PROTEIN 1"/>
    <property type="match status" value="1"/>
</dbReference>
<dbReference type="InterPro" id="IPR046331">
    <property type="entry name" value="GPAM1-like"/>
</dbReference>
<sequence length="298" mass="32323">MSSIGPQLPPQLKRSRDDTDDDTSTTSNKHARREDSLQNQDEIDLNASGSDSEDDYAPKMPAAAAAARSVGPSLPPHLTANNNDDEINLSDSDSDTDSDDDFGPSLPSASAPRRQIGPSLPASLEDDAPKRDDWMLAPPPSSSTFSERDTTRIRARKFSSKPKPSSSSTPGAPSIWTETPEEKLKRLQDSVLGRTSSTSDGASNLSEEQQRKARRDEALAANIQAQRGKTLLEEHQGGKKAVTASGKPDEEEEDDPSKRAFDREKDMAVGGRITSTQRRELINKSANFGGRFQKGSFL</sequence>
<evidence type="ECO:0000256" key="1">
    <source>
        <dbReference type="SAM" id="MobiDB-lite"/>
    </source>
</evidence>
<reference evidence="3" key="1">
    <citation type="submission" date="2022-09" db="EMBL/GenBank/DDBJ databases">
        <title>Chromosome-level assembly of Trichoderma breve T069, a fungus used in development of biopesticide product.</title>
        <authorList>
            <person name="Lin R."/>
            <person name="Liu T."/>
        </authorList>
    </citation>
    <scope>NUCLEOTIDE SEQUENCE</scope>
    <source>
        <strain evidence="3">T069</strain>
    </source>
</reference>
<evidence type="ECO:0000259" key="2">
    <source>
        <dbReference type="Pfam" id="PF12572"/>
    </source>
</evidence>
<feature type="region of interest" description="Disordered" evidence="1">
    <location>
        <begin position="1"/>
        <end position="266"/>
    </location>
</feature>
<name>A0A9W9E986_9HYPO</name>
<feature type="compositionally biased region" description="Acidic residues" evidence="1">
    <location>
        <begin position="83"/>
        <end position="102"/>
    </location>
</feature>
<dbReference type="GeneID" id="80865716"/>
<dbReference type="Pfam" id="PF12572">
    <property type="entry name" value="DUF3752"/>
    <property type="match status" value="1"/>
</dbReference>
<evidence type="ECO:0000313" key="4">
    <source>
        <dbReference type="Proteomes" id="UP001140511"/>
    </source>
</evidence>
<evidence type="ECO:0000313" key="3">
    <source>
        <dbReference type="EMBL" id="KAJ4862864.1"/>
    </source>
</evidence>
<organism evidence="3 4">
    <name type="scientific">Trichoderma breve</name>
    <dbReference type="NCBI Taxonomy" id="2034170"/>
    <lineage>
        <taxon>Eukaryota</taxon>
        <taxon>Fungi</taxon>
        <taxon>Dikarya</taxon>
        <taxon>Ascomycota</taxon>
        <taxon>Pezizomycotina</taxon>
        <taxon>Sordariomycetes</taxon>
        <taxon>Hypocreomycetidae</taxon>
        <taxon>Hypocreales</taxon>
        <taxon>Hypocreaceae</taxon>
        <taxon>Trichoderma</taxon>
    </lineage>
</organism>
<dbReference type="Proteomes" id="UP001140511">
    <property type="component" value="Unassembled WGS sequence"/>
</dbReference>
<feature type="domain" description="DUF3752" evidence="2">
    <location>
        <begin position="139"/>
        <end position="293"/>
    </location>
</feature>
<keyword evidence="4" id="KW-1185">Reference proteome</keyword>
<feature type="compositionally biased region" description="Polar residues" evidence="1">
    <location>
        <begin position="193"/>
        <end position="207"/>
    </location>
</feature>